<comment type="caution">
    <text evidence="2">The sequence shown here is derived from an EMBL/GenBank/DDBJ whole genome shotgun (WGS) entry which is preliminary data.</text>
</comment>
<reference evidence="2 3" key="1">
    <citation type="submission" date="2014-05" db="EMBL/GenBank/DDBJ databases">
        <title>Genome Announcement of Sphingobium lucknowense F2.</title>
        <authorList>
            <person name="Lal R."/>
            <person name="Negi V."/>
            <person name="Lata P."/>
            <person name="Sangwan N."/>
            <person name="Gupta S.K."/>
            <person name="Rao D.L.N."/>
            <person name="Das S."/>
        </authorList>
    </citation>
    <scope>NUCLEOTIDE SEQUENCE [LARGE SCALE GENOMIC DNA]</scope>
    <source>
        <strain evidence="2 3">F2</strain>
    </source>
</reference>
<evidence type="ECO:0000256" key="1">
    <source>
        <dbReference type="SAM" id="MobiDB-lite"/>
    </source>
</evidence>
<proteinExistence type="predicted"/>
<dbReference type="EMBL" id="JANF02000018">
    <property type="protein sequence ID" value="KER37539.1"/>
    <property type="molecule type" value="Genomic_DNA"/>
</dbReference>
<organism evidence="2 3">
    <name type="scientific">Sphingobium indicum F2</name>
    <dbReference type="NCBI Taxonomy" id="1450518"/>
    <lineage>
        <taxon>Bacteria</taxon>
        <taxon>Pseudomonadati</taxon>
        <taxon>Pseudomonadota</taxon>
        <taxon>Alphaproteobacteria</taxon>
        <taxon>Sphingomonadales</taxon>
        <taxon>Sphingomonadaceae</taxon>
        <taxon>Sphingobium</taxon>
    </lineage>
</organism>
<protein>
    <submittedName>
        <fullName evidence="2">Uncharacterized protein</fullName>
    </submittedName>
</protein>
<dbReference type="AlphaFoldDB" id="A0A8E1C3R0"/>
<gene>
    <name evidence="2" type="ORF">AL00_04805</name>
</gene>
<name>A0A8E1C3R0_9SPHN</name>
<evidence type="ECO:0000313" key="2">
    <source>
        <dbReference type="EMBL" id="KER37539.1"/>
    </source>
</evidence>
<accession>A0A8E1C3R0</accession>
<feature type="region of interest" description="Disordered" evidence="1">
    <location>
        <begin position="18"/>
        <end position="38"/>
    </location>
</feature>
<dbReference type="Proteomes" id="UP000028135">
    <property type="component" value="Unassembled WGS sequence"/>
</dbReference>
<evidence type="ECO:0000313" key="3">
    <source>
        <dbReference type="Proteomes" id="UP000028135"/>
    </source>
</evidence>
<sequence>MSMVRITLADGSTIEMPENGSVEVENYPPSETSKPGYIRTREYPPEWRRFTTFRPNVLAAGQTIRTHRGIQEIAAVERID</sequence>